<dbReference type="Proteomes" id="UP001066276">
    <property type="component" value="Chromosome 4_1"/>
</dbReference>
<evidence type="ECO:0000313" key="2">
    <source>
        <dbReference type="EMBL" id="KAJ1171488.1"/>
    </source>
</evidence>
<accession>A0AAV7T6B3</accession>
<feature type="compositionally biased region" description="Basic and acidic residues" evidence="1">
    <location>
        <begin position="33"/>
        <end position="84"/>
    </location>
</feature>
<feature type="region of interest" description="Disordered" evidence="1">
    <location>
        <begin position="29"/>
        <end position="84"/>
    </location>
</feature>
<proteinExistence type="predicted"/>
<evidence type="ECO:0000313" key="3">
    <source>
        <dbReference type="Proteomes" id="UP001066276"/>
    </source>
</evidence>
<dbReference type="AlphaFoldDB" id="A0AAV7T6B3"/>
<sequence length="100" mass="11778">MTQYPGGTIKSQRKWNSSINLEIRVEGQTQGEIKQKEEENAQKRAEQERVEQERAELKGAEQERVEQERAEQERVEQTREKTRAKEHGWQWLAMGIVIVS</sequence>
<comment type="caution">
    <text evidence="2">The sequence shown here is derived from an EMBL/GenBank/DDBJ whole genome shotgun (WGS) entry which is preliminary data.</text>
</comment>
<protein>
    <submittedName>
        <fullName evidence="2">Uncharacterized protein</fullName>
    </submittedName>
</protein>
<evidence type="ECO:0000256" key="1">
    <source>
        <dbReference type="SAM" id="MobiDB-lite"/>
    </source>
</evidence>
<gene>
    <name evidence="2" type="ORF">NDU88_003349</name>
</gene>
<reference evidence="2" key="1">
    <citation type="journal article" date="2022" name="bioRxiv">
        <title>Sequencing and chromosome-scale assembly of the giantPleurodeles waltlgenome.</title>
        <authorList>
            <person name="Brown T."/>
            <person name="Elewa A."/>
            <person name="Iarovenko S."/>
            <person name="Subramanian E."/>
            <person name="Araus A.J."/>
            <person name="Petzold A."/>
            <person name="Susuki M."/>
            <person name="Suzuki K.-i.T."/>
            <person name="Hayashi T."/>
            <person name="Toyoda A."/>
            <person name="Oliveira C."/>
            <person name="Osipova E."/>
            <person name="Leigh N.D."/>
            <person name="Simon A."/>
            <person name="Yun M.H."/>
        </authorList>
    </citation>
    <scope>NUCLEOTIDE SEQUENCE</scope>
    <source>
        <strain evidence="2">20211129_DDA</strain>
        <tissue evidence="2">Liver</tissue>
    </source>
</reference>
<name>A0AAV7T6B3_PLEWA</name>
<organism evidence="2 3">
    <name type="scientific">Pleurodeles waltl</name>
    <name type="common">Iberian ribbed newt</name>
    <dbReference type="NCBI Taxonomy" id="8319"/>
    <lineage>
        <taxon>Eukaryota</taxon>
        <taxon>Metazoa</taxon>
        <taxon>Chordata</taxon>
        <taxon>Craniata</taxon>
        <taxon>Vertebrata</taxon>
        <taxon>Euteleostomi</taxon>
        <taxon>Amphibia</taxon>
        <taxon>Batrachia</taxon>
        <taxon>Caudata</taxon>
        <taxon>Salamandroidea</taxon>
        <taxon>Salamandridae</taxon>
        <taxon>Pleurodelinae</taxon>
        <taxon>Pleurodeles</taxon>
    </lineage>
</organism>
<keyword evidence="3" id="KW-1185">Reference proteome</keyword>
<dbReference type="EMBL" id="JANPWB010000007">
    <property type="protein sequence ID" value="KAJ1171488.1"/>
    <property type="molecule type" value="Genomic_DNA"/>
</dbReference>